<dbReference type="SUPFAM" id="SSF49879">
    <property type="entry name" value="SMAD/FHA domain"/>
    <property type="match status" value="1"/>
</dbReference>
<dbReference type="Gene3D" id="2.60.200.20">
    <property type="match status" value="1"/>
</dbReference>
<dbReference type="InterPro" id="IPR008984">
    <property type="entry name" value="SMAD_FHA_dom_sf"/>
</dbReference>
<feature type="domain" description="FHA" evidence="1">
    <location>
        <begin position="1"/>
        <end position="44"/>
    </location>
</feature>
<proteinExistence type="predicted"/>
<reference evidence="2" key="1">
    <citation type="submission" date="2021-02" db="EMBL/GenBank/DDBJ databases">
        <authorList>
            <person name="Dougan E. K."/>
            <person name="Rhodes N."/>
            <person name="Thang M."/>
            <person name="Chan C."/>
        </authorList>
    </citation>
    <scope>NUCLEOTIDE SEQUENCE</scope>
</reference>
<sequence length="191" mass="20237">MHRVSRKHFTISCRMLPLADGRSHPAMFVRCLSRNGLLVGGSYVGADAEQRIEHGTEIGLGIAAAPTPDDSQPASMVSVATAAAWRPPAMKSFVVFELEVQEPQTQRVEPKTVVPVAQQAVVIDRATPVALPRPTSVAPSSGGPATGTAASLCPSSQLESMVAPPECFVLQKDSQICQSPLVKFFKSQMGS</sequence>
<protein>
    <recommendedName>
        <fullName evidence="1">FHA domain-containing protein</fullName>
    </recommendedName>
</protein>
<dbReference type="EMBL" id="CAJNDS010002679">
    <property type="protein sequence ID" value="CAE7563246.1"/>
    <property type="molecule type" value="Genomic_DNA"/>
</dbReference>
<evidence type="ECO:0000313" key="2">
    <source>
        <dbReference type="EMBL" id="CAE7563246.1"/>
    </source>
</evidence>
<gene>
    <name evidence="2" type="ORF">SNAT2548_LOCUS31835</name>
</gene>
<dbReference type="PROSITE" id="PS50006">
    <property type="entry name" value="FHA_DOMAIN"/>
    <property type="match status" value="1"/>
</dbReference>
<evidence type="ECO:0000259" key="1">
    <source>
        <dbReference type="PROSITE" id="PS50006"/>
    </source>
</evidence>
<dbReference type="Pfam" id="PF00498">
    <property type="entry name" value="FHA"/>
    <property type="match status" value="1"/>
</dbReference>
<dbReference type="Proteomes" id="UP000604046">
    <property type="component" value="Unassembled WGS sequence"/>
</dbReference>
<evidence type="ECO:0000313" key="3">
    <source>
        <dbReference type="Proteomes" id="UP000604046"/>
    </source>
</evidence>
<dbReference type="OrthoDB" id="434129at2759"/>
<name>A0A812U4J2_9DINO</name>
<comment type="caution">
    <text evidence="2">The sequence shown here is derived from an EMBL/GenBank/DDBJ whole genome shotgun (WGS) entry which is preliminary data.</text>
</comment>
<keyword evidence="3" id="KW-1185">Reference proteome</keyword>
<dbReference type="InterPro" id="IPR000253">
    <property type="entry name" value="FHA_dom"/>
</dbReference>
<accession>A0A812U4J2</accession>
<organism evidence="2 3">
    <name type="scientific">Symbiodinium natans</name>
    <dbReference type="NCBI Taxonomy" id="878477"/>
    <lineage>
        <taxon>Eukaryota</taxon>
        <taxon>Sar</taxon>
        <taxon>Alveolata</taxon>
        <taxon>Dinophyceae</taxon>
        <taxon>Suessiales</taxon>
        <taxon>Symbiodiniaceae</taxon>
        <taxon>Symbiodinium</taxon>
    </lineage>
</organism>
<dbReference type="AlphaFoldDB" id="A0A812U4J2"/>